<evidence type="ECO:0000313" key="5">
    <source>
        <dbReference type="EMBL" id="CAB4181536.1"/>
    </source>
</evidence>
<dbReference type="EMBL" id="LR798362">
    <property type="protein sequence ID" value="CAB5226656.1"/>
    <property type="molecule type" value="Genomic_DNA"/>
</dbReference>
<reference evidence="2" key="1">
    <citation type="submission" date="2020-04" db="EMBL/GenBank/DDBJ databases">
        <authorList>
            <person name="Chiriac C."/>
            <person name="Salcher M."/>
            <person name="Ghai R."/>
            <person name="Kavagutti S V."/>
        </authorList>
    </citation>
    <scope>NUCLEOTIDE SEQUENCE</scope>
</reference>
<feature type="compositionally biased region" description="Basic and acidic residues" evidence="1">
    <location>
        <begin position="75"/>
        <end position="85"/>
    </location>
</feature>
<evidence type="ECO:0000256" key="1">
    <source>
        <dbReference type="SAM" id="MobiDB-lite"/>
    </source>
</evidence>
<name>A0A6J5NF85_9CAUD</name>
<evidence type="ECO:0000313" key="8">
    <source>
        <dbReference type="EMBL" id="CAB4221719.1"/>
    </source>
</evidence>
<dbReference type="EMBL" id="LR796827">
    <property type="protein sequence ID" value="CAB4168496.1"/>
    <property type="molecule type" value="Genomic_DNA"/>
</dbReference>
<evidence type="ECO:0000313" key="4">
    <source>
        <dbReference type="EMBL" id="CAB4168496.1"/>
    </source>
</evidence>
<evidence type="ECO:0000313" key="2">
    <source>
        <dbReference type="EMBL" id="CAB4156151.1"/>
    </source>
</evidence>
<feature type="region of interest" description="Disordered" evidence="1">
    <location>
        <begin position="1"/>
        <end position="22"/>
    </location>
</feature>
<evidence type="ECO:0000313" key="9">
    <source>
        <dbReference type="EMBL" id="CAB5226656.1"/>
    </source>
</evidence>
<dbReference type="EMBL" id="LR796643">
    <property type="protein sequence ID" value="CAB4156151.1"/>
    <property type="molecule type" value="Genomic_DNA"/>
</dbReference>
<feature type="region of interest" description="Disordered" evidence="1">
    <location>
        <begin position="59"/>
        <end position="85"/>
    </location>
</feature>
<proteinExistence type="predicted"/>
<protein>
    <submittedName>
        <fullName evidence="2">Uncharacterized protein</fullName>
    </submittedName>
</protein>
<dbReference type="EMBL" id="LR796804">
    <property type="protein sequence ID" value="CAB4167855.1"/>
    <property type="molecule type" value="Genomic_DNA"/>
</dbReference>
<dbReference type="EMBL" id="LR797506">
    <property type="protein sequence ID" value="CAB4221719.1"/>
    <property type="molecule type" value="Genomic_DNA"/>
</dbReference>
<dbReference type="EMBL" id="LR797234">
    <property type="protein sequence ID" value="CAB4196155.1"/>
    <property type="molecule type" value="Genomic_DNA"/>
</dbReference>
<dbReference type="EMBL" id="LR797024">
    <property type="protein sequence ID" value="CAB4181536.1"/>
    <property type="molecule type" value="Genomic_DNA"/>
</dbReference>
<organism evidence="2">
    <name type="scientific">uncultured Caudovirales phage</name>
    <dbReference type="NCBI Taxonomy" id="2100421"/>
    <lineage>
        <taxon>Viruses</taxon>
        <taxon>Duplodnaviria</taxon>
        <taxon>Heunggongvirae</taxon>
        <taxon>Uroviricota</taxon>
        <taxon>Caudoviricetes</taxon>
        <taxon>Peduoviridae</taxon>
        <taxon>Maltschvirus</taxon>
        <taxon>Maltschvirus maltsch</taxon>
    </lineage>
</organism>
<accession>A0A6J5NF85</accession>
<evidence type="ECO:0000313" key="3">
    <source>
        <dbReference type="EMBL" id="CAB4167855.1"/>
    </source>
</evidence>
<dbReference type="EMBL" id="LR797356">
    <property type="protein sequence ID" value="CAB4205125.1"/>
    <property type="molecule type" value="Genomic_DNA"/>
</dbReference>
<evidence type="ECO:0000313" key="7">
    <source>
        <dbReference type="EMBL" id="CAB4205125.1"/>
    </source>
</evidence>
<sequence>MRASRGLGAMRPGKLKGLKSKNPAFAGGGKNFIAGAIKKPGALRAQLKAKPGEPIPEKKLAKAAKAPGKLGQRARLAETLRKMKK</sequence>
<evidence type="ECO:0000313" key="6">
    <source>
        <dbReference type="EMBL" id="CAB4196155.1"/>
    </source>
</evidence>
<gene>
    <name evidence="5" type="ORF">UFOVP1058_44</name>
    <name evidence="6" type="ORF">UFOVP1289_68</name>
    <name evidence="7" type="ORF">UFOVP1410_18</name>
    <name evidence="9" type="ORF">UFOVP1514_14</name>
    <name evidence="8" type="ORF">UFOVP1642_26</name>
    <name evidence="2" type="ORF">UFOVP656_36</name>
    <name evidence="3" type="ORF">UFOVP857_58</name>
    <name evidence="4" type="ORF">UFOVP879_57</name>
</gene>